<dbReference type="Gramene" id="CDF41108">
    <property type="protein sequence ID" value="CDF41108"/>
    <property type="gene ID" value="CHC_T00007331001"/>
</dbReference>
<dbReference type="Pfam" id="PF03221">
    <property type="entry name" value="HTH_Tnp_Tc5"/>
    <property type="match status" value="1"/>
</dbReference>
<evidence type="ECO:0000256" key="1">
    <source>
        <dbReference type="ARBA" id="ARBA00023125"/>
    </source>
</evidence>
<dbReference type="GO" id="GO:0005634">
    <property type="term" value="C:nucleus"/>
    <property type="evidence" value="ECO:0007669"/>
    <property type="project" value="TreeGrafter"/>
</dbReference>
<evidence type="ECO:0000259" key="2">
    <source>
        <dbReference type="PROSITE" id="PS51253"/>
    </source>
</evidence>
<evidence type="ECO:0000313" key="3">
    <source>
        <dbReference type="EMBL" id="CDF41108.1"/>
    </source>
</evidence>
<dbReference type="GO" id="GO:0003677">
    <property type="term" value="F:DNA binding"/>
    <property type="evidence" value="ECO:0007669"/>
    <property type="project" value="UniProtKB-KW"/>
</dbReference>
<dbReference type="RefSeq" id="XP_005711402.1">
    <property type="nucleotide sequence ID" value="XM_005711345.1"/>
</dbReference>
<dbReference type="OrthoDB" id="5593786at2759"/>
<dbReference type="PANTHER" id="PTHR19303">
    <property type="entry name" value="TRANSPOSON"/>
    <property type="match status" value="1"/>
</dbReference>
<dbReference type="PANTHER" id="PTHR19303:SF73">
    <property type="entry name" value="PROTEIN PDC2"/>
    <property type="match status" value="1"/>
</dbReference>
<keyword evidence="4" id="KW-1185">Reference proteome</keyword>
<dbReference type="Proteomes" id="UP000012073">
    <property type="component" value="Unassembled WGS sequence"/>
</dbReference>
<dbReference type="GeneID" id="17319140"/>
<dbReference type="InterPro" id="IPR009057">
    <property type="entry name" value="Homeodomain-like_sf"/>
</dbReference>
<dbReference type="PhylomeDB" id="R7QTS7"/>
<dbReference type="EMBL" id="HG002309">
    <property type="protein sequence ID" value="CDF41108.1"/>
    <property type="molecule type" value="Genomic_DNA"/>
</dbReference>
<sequence length="210" mass="23967">MAPVPEKTKATRKRLTHIAEARNRRSARLLDNGYRTTAVMRQFGIAERTVRNIKATAPALLRVVNQKPQSLQAKTRQSIMVPHLELKLLEFLNYARSAKMPVTQTVLQTRALMIKEQMLKFQVTGKDRTTLDKFTASRGWVEKFVKRHALRSVALHGEGGQVQVQEVAKDINILRSRLRNFEPENIYNVDETGLFFKLLPRRSACGAEST</sequence>
<dbReference type="SUPFAM" id="SSF46689">
    <property type="entry name" value="Homeodomain-like"/>
    <property type="match status" value="1"/>
</dbReference>
<name>R7QTS7_CHOCR</name>
<dbReference type="AlphaFoldDB" id="R7QTS7"/>
<keyword evidence="1" id="KW-0238">DNA-binding</keyword>
<dbReference type="InterPro" id="IPR050863">
    <property type="entry name" value="CenT-Element_Derived"/>
</dbReference>
<protein>
    <recommendedName>
        <fullName evidence="2">HTH CENPB-type domain-containing protein</fullName>
    </recommendedName>
</protein>
<dbReference type="SMART" id="SM00674">
    <property type="entry name" value="CENPB"/>
    <property type="match status" value="1"/>
</dbReference>
<proteinExistence type="predicted"/>
<dbReference type="PROSITE" id="PS51253">
    <property type="entry name" value="HTH_CENPB"/>
    <property type="match status" value="1"/>
</dbReference>
<feature type="domain" description="HTH CENPB-type" evidence="2">
    <location>
        <begin position="72"/>
        <end position="154"/>
    </location>
</feature>
<accession>R7QTS7</accession>
<dbReference type="InterPro" id="IPR006600">
    <property type="entry name" value="HTH_CenpB_DNA-bd_dom"/>
</dbReference>
<organism evidence="3 4">
    <name type="scientific">Chondrus crispus</name>
    <name type="common">Carrageen Irish moss</name>
    <name type="synonym">Polymorpha crispa</name>
    <dbReference type="NCBI Taxonomy" id="2769"/>
    <lineage>
        <taxon>Eukaryota</taxon>
        <taxon>Rhodophyta</taxon>
        <taxon>Florideophyceae</taxon>
        <taxon>Rhodymeniophycidae</taxon>
        <taxon>Gigartinales</taxon>
        <taxon>Gigartinaceae</taxon>
        <taxon>Chondrus</taxon>
    </lineage>
</organism>
<dbReference type="KEGG" id="ccp:CHC_T00007331001"/>
<dbReference type="Gene3D" id="1.10.10.60">
    <property type="entry name" value="Homeodomain-like"/>
    <property type="match status" value="1"/>
</dbReference>
<gene>
    <name evidence="3" type="ORF">CHC_T00007331001</name>
</gene>
<reference evidence="4" key="1">
    <citation type="journal article" date="2013" name="Proc. Natl. Acad. Sci. U.S.A.">
        <title>Genome structure and metabolic features in the red seaweed Chondrus crispus shed light on evolution of the Archaeplastida.</title>
        <authorList>
            <person name="Collen J."/>
            <person name="Porcel B."/>
            <person name="Carre W."/>
            <person name="Ball S.G."/>
            <person name="Chaparro C."/>
            <person name="Tonon T."/>
            <person name="Barbeyron T."/>
            <person name="Michel G."/>
            <person name="Noel B."/>
            <person name="Valentin K."/>
            <person name="Elias M."/>
            <person name="Artiguenave F."/>
            <person name="Arun A."/>
            <person name="Aury J.M."/>
            <person name="Barbosa-Neto J.F."/>
            <person name="Bothwell J.H."/>
            <person name="Bouget F.Y."/>
            <person name="Brillet L."/>
            <person name="Cabello-Hurtado F."/>
            <person name="Capella-Gutierrez S."/>
            <person name="Charrier B."/>
            <person name="Cladiere L."/>
            <person name="Cock J.M."/>
            <person name="Coelho S.M."/>
            <person name="Colleoni C."/>
            <person name="Czjzek M."/>
            <person name="Da Silva C."/>
            <person name="Delage L."/>
            <person name="Denoeud F."/>
            <person name="Deschamps P."/>
            <person name="Dittami S.M."/>
            <person name="Gabaldon T."/>
            <person name="Gachon C.M."/>
            <person name="Groisillier A."/>
            <person name="Herve C."/>
            <person name="Jabbari K."/>
            <person name="Katinka M."/>
            <person name="Kloareg B."/>
            <person name="Kowalczyk N."/>
            <person name="Labadie K."/>
            <person name="Leblanc C."/>
            <person name="Lopez P.J."/>
            <person name="McLachlan D.H."/>
            <person name="Meslet-Cladiere L."/>
            <person name="Moustafa A."/>
            <person name="Nehr Z."/>
            <person name="Nyvall Collen P."/>
            <person name="Panaud O."/>
            <person name="Partensky F."/>
            <person name="Poulain J."/>
            <person name="Rensing S.A."/>
            <person name="Rousvoal S."/>
            <person name="Samson G."/>
            <person name="Symeonidi A."/>
            <person name="Weissenbach J."/>
            <person name="Zambounis A."/>
            <person name="Wincker P."/>
            <person name="Boyen C."/>
        </authorList>
    </citation>
    <scope>NUCLEOTIDE SEQUENCE [LARGE SCALE GENOMIC DNA]</scope>
    <source>
        <strain evidence="4">cv. Stackhouse</strain>
    </source>
</reference>
<evidence type="ECO:0000313" key="4">
    <source>
        <dbReference type="Proteomes" id="UP000012073"/>
    </source>
</evidence>